<evidence type="ECO:0008006" key="8">
    <source>
        <dbReference type="Google" id="ProtNLM"/>
    </source>
</evidence>
<dbReference type="PANTHER" id="PTHR47981">
    <property type="entry name" value="RAB FAMILY"/>
    <property type="match status" value="1"/>
</dbReference>
<dbReference type="InterPro" id="IPR001806">
    <property type="entry name" value="Small_GTPase"/>
</dbReference>
<name>A0A0C2ZP82_9AGAM</name>
<dbReference type="Pfam" id="PF00071">
    <property type="entry name" value="Ras"/>
    <property type="match status" value="1"/>
</dbReference>
<dbReference type="STRING" id="1036808.A0A0C2ZP82"/>
<keyword evidence="7" id="KW-1185">Reference proteome</keyword>
<feature type="non-terminal residue" evidence="6">
    <location>
        <position position="1"/>
    </location>
</feature>
<evidence type="ECO:0000256" key="5">
    <source>
        <dbReference type="SAM" id="MobiDB-lite"/>
    </source>
</evidence>
<dbReference type="PANTHER" id="PTHR47981:SF20">
    <property type="entry name" value="RAS-RELATED PROTEIN RAB-7A"/>
    <property type="match status" value="1"/>
</dbReference>
<feature type="compositionally biased region" description="Low complexity" evidence="5">
    <location>
        <begin position="252"/>
        <end position="267"/>
    </location>
</feature>
<evidence type="ECO:0000313" key="6">
    <source>
        <dbReference type="EMBL" id="KIM54432.1"/>
    </source>
</evidence>
<keyword evidence="4" id="KW-0449">Lipoprotein</keyword>
<dbReference type="HOGENOM" id="CLU_685333_0_0_1"/>
<dbReference type="PRINTS" id="PR00449">
    <property type="entry name" value="RASTRNSFRMNG"/>
</dbReference>
<keyword evidence="4" id="KW-0636">Prenylation</keyword>
<dbReference type="PROSITE" id="PS51421">
    <property type="entry name" value="RAS"/>
    <property type="match status" value="1"/>
</dbReference>
<dbReference type="PROSITE" id="PS51419">
    <property type="entry name" value="RAB"/>
    <property type="match status" value="1"/>
</dbReference>
<comment type="similarity">
    <text evidence="1">Belongs to the small GTPase superfamily. Rab family.</text>
</comment>
<dbReference type="InParanoid" id="A0A0C2ZP82"/>
<dbReference type="SMART" id="SM00173">
    <property type="entry name" value="RAS"/>
    <property type="match status" value="1"/>
</dbReference>
<evidence type="ECO:0000256" key="2">
    <source>
        <dbReference type="ARBA" id="ARBA00022741"/>
    </source>
</evidence>
<dbReference type="InterPro" id="IPR027417">
    <property type="entry name" value="P-loop_NTPase"/>
</dbReference>
<dbReference type="SMART" id="SM00174">
    <property type="entry name" value="RHO"/>
    <property type="match status" value="1"/>
</dbReference>
<proteinExistence type="inferred from homology"/>
<dbReference type="EMBL" id="KN822155">
    <property type="protein sequence ID" value="KIM54432.1"/>
    <property type="molecule type" value="Genomic_DNA"/>
</dbReference>
<dbReference type="SMART" id="SM00175">
    <property type="entry name" value="RAB"/>
    <property type="match status" value="1"/>
</dbReference>
<dbReference type="GO" id="GO:0005770">
    <property type="term" value="C:late endosome"/>
    <property type="evidence" value="ECO:0007669"/>
    <property type="project" value="TreeGrafter"/>
</dbReference>
<organism evidence="6 7">
    <name type="scientific">Scleroderma citrinum Foug A</name>
    <dbReference type="NCBI Taxonomy" id="1036808"/>
    <lineage>
        <taxon>Eukaryota</taxon>
        <taxon>Fungi</taxon>
        <taxon>Dikarya</taxon>
        <taxon>Basidiomycota</taxon>
        <taxon>Agaricomycotina</taxon>
        <taxon>Agaricomycetes</taxon>
        <taxon>Agaricomycetidae</taxon>
        <taxon>Boletales</taxon>
        <taxon>Sclerodermatineae</taxon>
        <taxon>Sclerodermataceae</taxon>
        <taxon>Scleroderma</taxon>
    </lineage>
</organism>
<gene>
    <name evidence="6" type="ORF">SCLCIDRAFT_136882</name>
</gene>
<dbReference type="GO" id="GO:0003924">
    <property type="term" value="F:GTPase activity"/>
    <property type="evidence" value="ECO:0007669"/>
    <property type="project" value="InterPro"/>
</dbReference>
<evidence type="ECO:0000256" key="1">
    <source>
        <dbReference type="ARBA" id="ARBA00006270"/>
    </source>
</evidence>
<reference evidence="7" key="2">
    <citation type="submission" date="2015-01" db="EMBL/GenBank/DDBJ databases">
        <title>Evolutionary Origins and Diversification of the Mycorrhizal Mutualists.</title>
        <authorList>
            <consortium name="DOE Joint Genome Institute"/>
            <consortium name="Mycorrhizal Genomics Consortium"/>
            <person name="Kohler A."/>
            <person name="Kuo A."/>
            <person name="Nagy L.G."/>
            <person name="Floudas D."/>
            <person name="Copeland A."/>
            <person name="Barry K.W."/>
            <person name="Cichocki N."/>
            <person name="Veneault-Fourrey C."/>
            <person name="LaButti K."/>
            <person name="Lindquist E.A."/>
            <person name="Lipzen A."/>
            <person name="Lundell T."/>
            <person name="Morin E."/>
            <person name="Murat C."/>
            <person name="Riley R."/>
            <person name="Ohm R."/>
            <person name="Sun H."/>
            <person name="Tunlid A."/>
            <person name="Henrissat B."/>
            <person name="Grigoriev I.V."/>
            <person name="Hibbett D.S."/>
            <person name="Martin F."/>
        </authorList>
    </citation>
    <scope>NUCLEOTIDE SEQUENCE [LARGE SCALE GENOMIC DNA]</scope>
    <source>
        <strain evidence="7">Foug A</strain>
    </source>
</reference>
<evidence type="ECO:0000313" key="7">
    <source>
        <dbReference type="Proteomes" id="UP000053989"/>
    </source>
</evidence>
<accession>A0A0C2ZP82</accession>
<dbReference type="Gene3D" id="3.40.50.300">
    <property type="entry name" value="P-loop containing nucleotide triphosphate hydrolases"/>
    <property type="match status" value="1"/>
</dbReference>
<sequence length="369" mass="40679">QYLSGRFSSGYRATIGTDFIAKTIPHPSRNGEFVALQIWDTAGQERFSGLSSAFYRGADAVLLMFDVNRPESLTSLTKWWSEFCQRAPVPDEEMEDYCCVLVGNKIDLVGPDLSYSTPLVSEEEAHRFLEDLVPRSTSPPTLLVEEASPTLEVDAEEYANYTPQRGDDDFSFAISRSRCIDIDQPRGRNVSKSHSRNRLNGTVSSAHTGITLYHTPSSSLFDVYASARSSPAPPPSSRQSSPGRDRIPRRMTSLSSTSSSTATITPSLFTRARAESATPPTPPLPSVGSDHLPPQPDRRPKLFFTSAKTGEGVSDVFEYITRRVVMRWDYEEAIEAVSLHPQDTMLPTGETITLSRGEAQWPSGPCCGQ</sequence>
<evidence type="ECO:0000256" key="3">
    <source>
        <dbReference type="ARBA" id="ARBA00023134"/>
    </source>
</evidence>
<dbReference type="Proteomes" id="UP000053989">
    <property type="component" value="Unassembled WGS sequence"/>
</dbReference>
<dbReference type="AlphaFoldDB" id="A0A0C2ZP82"/>
<evidence type="ECO:0000256" key="4">
    <source>
        <dbReference type="ARBA" id="ARBA00023289"/>
    </source>
</evidence>
<dbReference type="CDD" id="cd00154">
    <property type="entry name" value="Rab"/>
    <property type="match status" value="1"/>
</dbReference>
<reference evidence="6 7" key="1">
    <citation type="submission" date="2014-04" db="EMBL/GenBank/DDBJ databases">
        <authorList>
            <consortium name="DOE Joint Genome Institute"/>
            <person name="Kuo A."/>
            <person name="Kohler A."/>
            <person name="Nagy L.G."/>
            <person name="Floudas D."/>
            <person name="Copeland A."/>
            <person name="Barry K.W."/>
            <person name="Cichocki N."/>
            <person name="Veneault-Fourrey C."/>
            <person name="LaButti K."/>
            <person name="Lindquist E.A."/>
            <person name="Lipzen A."/>
            <person name="Lundell T."/>
            <person name="Morin E."/>
            <person name="Murat C."/>
            <person name="Sun H."/>
            <person name="Tunlid A."/>
            <person name="Henrissat B."/>
            <person name="Grigoriev I.V."/>
            <person name="Hibbett D.S."/>
            <person name="Martin F."/>
            <person name="Nordberg H.P."/>
            <person name="Cantor M.N."/>
            <person name="Hua S.X."/>
        </authorList>
    </citation>
    <scope>NUCLEOTIDE SEQUENCE [LARGE SCALE GENOMIC DNA]</scope>
    <source>
        <strain evidence="6 7">Foug A</strain>
    </source>
</reference>
<keyword evidence="2" id="KW-0547">Nucleotide-binding</keyword>
<dbReference type="OrthoDB" id="9989112at2759"/>
<protein>
    <recommendedName>
        <fullName evidence="8">Ras-domain-containing protein</fullName>
    </recommendedName>
</protein>
<dbReference type="GO" id="GO:0005525">
    <property type="term" value="F:GTP binding"/>
    <property type="evidence" value="ECO:0007669"/>
    <property type="project" value="UniProtKB-KW"/>
</dbReference>
<keyword evidence="3" id="KW-0342">GTP-binding</keyword>
<dbReference type="SUPFAM" id="SSF52540">
    <property type="entry name" value="P-loop containing nucleoside triphosphate hydrolases"/>
    <property type="match status" value="1"/>
</dbReference>
<dbReference type="GO" id="GO:0000329">
    <property type="term" value="C:fungal-type vacuole membrane"/>
    <property type="evidence" value="ECO:0007669"/>
    <property type="project" value="TreeGrafter"/>
</dbReference>
<dbReference type="GO" id="GO:0032889">
    <property type="term" value="P:regulation of vacuole fusion, non-autophagic"/>
    <property type="evidence" value="ECO:0007669"/>
    <property type="project" value="TreeGrafter"/>
</dbReference>
<feature type="region of interest" description="Disordered" evidence="5">
    <location>
        <begin position="225"/>
        <end position="300"/>
    </location>
</feature>